<name>A0A831SSP6_PROAE</name>
<organism evidence="2">
    <name type="scientific">Prosthecochloris aestuarii</name>
    <dbReference type="NCBI Taxonomy" id="1102"/>
    <lineage>
        <taxon>Bacteria</taxon>
        <taxon>Pseudomonadati</taxon>
        <taxon>Chlorobiota</taxon>
        <taxon>Chlorobiia</taxon>
        <taxon>Chlorobiales</taxon>
        <taxon>Chlorobiaceae</taxon>
        <taxon>Prosthecochloris</taxon>
    </lineage>
</organism>
<dbReference type="EMBL" id="DSBW01000067">
    <property type="protein sequence ID" value="HED30620.1"/>
    <property type="molecule type" value="Genomic_DNA"/>
</dbReference>
<dbReference type="InterPro" id="IPR010992">
    <property type="entry name" value="IHF-like_DNA-bd_dom_sf"/>
</dbReference>
<dbReference type="GO" id="GO:0003677">
    <property type="term" value="F:DNA binding"/>
    <property type="evidence" value="ECO:0007669"/>
    <property type="project" value="UniProtKB-KW"/>
</dbReference>
<accession>A0A831SSP6</accession>
<evidence type="ECO:0000313" key="2">
    <source>
        <dbReference type="EMBL" id="HED30620.1"/>
    </source>
</evidence>
<comment type="caution">
    <text evidence="2">The sequence shown here is derived from an EMBL/GenBank/DDBJ whole genome shotgun (WGS) entry which is preliminary data.</text>
</comment>
<reference evidence="2" key="1">
    <citation type="journal article" date="2020" name="mSystems">
        <title>Genome- and Community-Level Interaction Insights into Carbon Utilization and Element Cycling Functions of Hydrothermarchaeota in Hydrothermal Sediment.</title>
        <authorList>
            <person name="Zhou Z."/>
            <person name="Liu Y."/>
            <person name="Xu W."/>
            <person name="Pan J."/>
            <person name="Luo Z.H."/>
            <person name="Li M."/>
        </authorList>
    </citation>
    <scope>NUCLEOTIDE SEQUENCE [LARGE SCALE GENOMIC DNA]</scope>
    <source>
        <strain evidence="2">SpSt-1181</strain>
    </source>
</reference>
<evidence type="ECO:0000256" key="1">
    <source>
        <dbReference type="ARBA" id="ARBA00023125"/>
    </source>
</evidence>
<dbReference type="SUPFAM" id="SSF47729">
    <property type="entry name" value="IHF-like DNA-binding proteins"/>
    <property type="match status" value="1"/>
</dbReference>
<protein>
    <submittedName>
        <fullName evidence="2">Uncharacterized protein</fullName>
    </submittedName>
</protein>
<keyword evidence="1" id="KW-0238">DNA-binding</keyword>
<proteinExistence type="predicted"/>
<dbReference type="Proteomes" id="UP000886335">
    <property type="component" value="Unassembled WGS sequence"/>
</dbReference>
<gene>
    <name evidence="2" type="ORF">ENN50_02785</name>
</gene>
<dbReference type="AlphaFoldDB" id="A0A831SSP6"/>
<sequence>MMKHNACIELISVETGLEADAVARALGLFVRGLVEELLLLGQVCIRGIGCFELRSVPSRHDNGQLIPPAREVVFTSRSVQGNDALRVFRSKAMLDMSTSRKILRLYVSCFRRSAKAGDEFRLEGFGVFRNEGVRYTFVPDRSVHDLFNTGLGILIPLEISSGNKR</sequence>